<evidence type="ECO:0000313" key="4">
    <source>
        <dbReference type="Proteomes" id="UP000660380"/>
    </source>
</evidence>
<reference evidence="3 4" key="1">
    <citation type="journal article" date="2020" name="ISME J.">
        <title>Comparative genomics reveals insights into cyanobacterial evolution and habitat adaptation.</title>
        <authorList>
            <person name="Chen M.Y."/>
            <person name="Teng W.K."/>
            <person name="Zhao L."/>
            <person name="Hu C.X."/>
            <person name="Zhou Y.K."/>
            <person name="Han B.P."/>
            <person name="Song L.R."/>
            <person name="Shu W.S."/>
        </authorList>
    </citation>
    <scope>NUCLEOTIDE SEQUENCE [LARGE SCALE GENOMIC DNA]</scope>
    <source>
        <strain evidence="3 4">FACHB-248</strain>
    </source>
</reference>
<name>A0ABR8GS01_9CYAN</name>
<accession>A0ABR8GS01</accession>
<dbReference type="PANTHER" id="PTHR35400">
    <property type="entry name" value="SLR1083 PROTEIN"/>
    <property type="match status" value="1"/>
</dbReference>
<feature type="compositionally biased region" description="Polar residues" evidence="1">
    <location>
        <begin position="1"/>
        <end position="16"/>
    </location>
</feature>
<evidence type="ECO:0000259" key="2">
    <source>
        <dbReference type="Pfam" id="PF05685"/>
    </source>
</evidence>
<gene>
    <name evidence="3" type="ORF">H6G81_16995</name>
</gene>
<evidence type="ECO:0000313" key="3">
    <source>
        <dbReference type="EMBL" id="MBD2606177.1"/>
    </source>
</evidence>
<sequence length="234" mass="26259">MVREYSPQTQSNSSQRHLPPLESGDRLTRPEFERRYAAAPHIKKAELIEGIVYVASPLRHEQHGKPHSRIITWLGVYQSLTPGVDLSVEPTVRLDLDNEPQPDAVLFIEPNAGGQTRLSSDGYIEGSPELIVEIAASSVAIDTGSKKQVYRRNGVLEYVIWQSYENQIEWFCLTDGDYRLLSPGTDGIIRSQVFPGLWLAVEALLNNQMVRVLEVVQAGLKSPEHTAFVQQLKK</sequence>
<dbReference type="Proteomes" id="UP000660380">
    <property type="component" value="Unassembled WGS sequence"/>
</dbReference>
<feature type="region of interest" description="Disordered" evidence="1">
    <location>
        <begin position="1"/>
        <end position="29"/>
    </location>
</feature>
<dbReference type="GO" id="GO:0004519">
    <property type="term" value="F:endonuclease activity"/>
    <property type="evidence" value="ECO:0007669"/>
    <property type="project" value="UniProtKB-KW"/>
</dbReference>
<protein>
    <submittedName>
        <fullName evidence="3">Uma2 family endonuclease</fullName>
    </submittedName>
</protein>
<feature type="domain" description="Putative restriction endonuclease" evidence="2">
    <location>
        <begin position="31"/>
        <end position="202"/>
    </location>
</feature>
<dbReference type="RefSeq" id="WP_029633485.1">
    <property type="nucleotide sequence ID" value="NZ_JACJTA010000035.1"/>
</dbReference>
<dbReference type="InterPro" id="IPR011335">
    <property type="entry name" value="Restrct_endonuc-II-like"/>
</dbReference>
<keyword evidence="4" id="KW-1185">Reference proteome</keyword>
<keyword evidence="3" id="KW-0255">Endonuclease</keyword>
<dbReference type="InterPro" id="IPR008538">
    <property type="entry name" value="Uma2"/>
</dbReference>
<dbReference type="EMBL" id="JACJTA010000035">
    <property type="protein sequence ID" value="MBD2606177.1"/>
    <property type="molecule type" value="Genomic_DNA"/>
</dbReference>
<dbReference type="Gene3D" id="3.90.1570.10">
    <property type="entry name" value="tt1808, chain A"/>
    <property type="match status" value="1"/>
</dbReference>
<comment type="caution">
    <text evidence="3">The sequence shown here is derived from an EMBL/GenBank/DDBJ whole genome shotgun (WGS) entry which is preliminary data.</text>
</comment>
<dbReference type="Pfam" id="PF05685">
    <property type="entry name" value="Uma2"/>
    <property type="match status" value="1"/>
</dbReference>
<dbReference type="SUPFAM" id="SSF52980">
    <property type="entry name" value="Restriction endonuclease-like"/>
    <property type="match status" value="1"/>
</dbReference>
<proteinExistence type="predicted"/>
<dbReference type="CDD" id="cd06260">
    <property type="entry name" value="DUF820-like"/>
    <property type="match status" value="1"/>
</dbReference>
<organism evidence="3 4">
    <name type="scientific">Scytonema hofmannii FACHB-248</name>
    <dbReference type="NCBI Taxonomy" id="1842502"/>
    <lineage>
        <taxon>Bacteria</taxon>
        <taxon>Bacillati</taxon>
        <taxon>Cyanobacteriota</taxon>
        <taxon>Cyanophyceae</taxon>
        <taxon>Nostocales</taxon>
        <taxon>Scytonemataceae</taxon>
        <taxon>Scytonema</taxon>
    </lineage>
</organism>
<keyword evidence="3" id="KW-0378">Hydrolase</keyword>
<dbReference type="InterPro" id="IPR012296">
    <property type="entry name" value="Nuclease_put_TT1808"/>
</dbReference>
<dbReference type="PANTHER" id="PTHR35400:SF3">
    <property type="entry name" value="SLL1072 PROTEIN"/>
    <property type="match status" value="1"/>
</dbReference>
<evidence type="ECO:0000256" key="1">
    <source>
        <dbReference type="SAM" id="MobiDB-lite"/>
    </source>
</evidence>
<keyword evidence="3" id="KW-0540">Nuclease</keyword>